<reference evidence="4 5" key="1">
    <citation type="submission" date="2019-01" db="EMBL/GenBank/DDBJ databases">
        <title>Flavobacterium sp. nov.,isolated from freshwater.</title>
        <authorList>
            <person name="Zhang R."/>
            <person name="Du Z.-J."/>
        </authorList>
    </citation>
    <scope>NUCLEOTIDE SEQUENCE [LARGE SCALE GENOMIC DNA]</scope>
    <source>
        <strain evidence="4 5">1E403</strain>
    </source>
</reference>
<evidence type="ECO:0000256" key="2">
    <source>
        <dbReference type="SAM" id="SignalP"/>
    </source>
</evidence>
<feature type="signal peptide" evidence="2">
    <location>
        <begin position="1"/>
        <end position="18"/>
    </location>
</feature>
<evidence type="ECO:0000313" key="5">
    <source>
        <dbReference type="Proteomes" id="UP000287527"/>
    </source>
</evidence>
<feature type="domain" description="Secretion system C-terminal sorting" evidence="3">
    <location>
        <begin position="1054"/>
        <end position="1126"/>
    </location>
</feature>
<proteinExistence type="predicted"/>
<dbReference type="InterPro" id="IPR026444">
    <property type="entry name" value="Secre_tail"/>
</dbReference>
<dbReference type="NCBIfam" id="TIGR04183">
    <property type="entry name" value="Por_Secre_tail"/>
    <property type="match status" value="1"/>
</dbReference>
<feature type="chain" id="PRO_5019363544" evidence="2">
    <location>
        <begin position="19"/>
        <end position="1128"/>
    </location>
</feature>
<accession>A0A444GMQ5</accession>
<dbReference type="RefSeq" id="WP_128391088.1">
    <property type="nucleotide sequence ID" value="NZ_SBII01000013.1"/>
</dbReference>
<dbReference type="Pfam" id="PF18962">
    <property type="entry name" value="Por_Secre_tail"/>
    <property type="match status" value="1"/>
</dbReference>
<dbReference type="InterPro" id="IPR013431">
    <property type="entry name" value="Delta_60_rpt"/>
</dbReference>
<dbReference type="Pfam" id="PF17164">
    <property type="entry name" value="DUF5122"/>
    <property type="match status" value="10"/>
</dbReference>
<keyword evidence="5" id="KW-1185">Reference proteome</keyword>
<evidence type="ECO:0000256" key="1">
    <source>
        <dbReference type="ARBA" id="ARBA00022729"/>
    </source>
</evidence>
<dbReference type="SUPFAM" id="SSF63829">
    <property type="entry name" value="Calcium-dependent phosphotriesterase"/>
    <property type="match status" value="1"/>
</dbReference>
<dbReference type="AlphaFoldDB" id="A0A444GMQ5"/>
<protein>
    <submittedName>
        <fullName evidence="4">T9SS type A sorting domain-containing protein</fullName>
    </submittedName>
</protein>
<evidence type="ECO:0000259" key="3">
    <source>
        <dbReference type="Pfam" id="PF18962"/>
    </source>
</evidence>
<dbReference type="Proteomes" id="UP000287527">
    <property type="component" value="Unassembled WGS sequence"/>
</dbReference>
<comment type="caution">
    <text evidence="4">The sequence shown here is derived from an EMBL/GenBank/DDBJ whole genome shotgun (WGS) entry which is preliminary data.</text>
</comment>
<name>A0A444GMQ5_9FLAO</name>
<dbReference type="Gene3D" id="2.80.10.50">
    <property type="match status" value="5"/>
</dbReference>
<dbReference type="NCBIfam" id="TIGR02608">
    <property type="entry name" value="delta_60_rpt"/>
    <property type="match status" value="8"/>
</dbReference>
<dbReference type="EMBL" id="SBII01000013">
    <property type="protein sequence ID" value="RWW92224.1"/>
    <property type="molecule type" value="Genomic_DNA"/>
</dbReference>
<gene>
    <name evidence="4" type="ORF">EPI11_16505</name>
</gene>
<evidence type="ECO:0000313" key="4">
    <source>
        <dbReference type="EMBL" id="RWW92224.1"/>
    </source>
</evidence>
<keyword evidence="1 2" id="KW-0732">Signal</keyword>
<sequence>MKKIYVFLLSLIMYSAFAQEGSLDVSYNPPAWGGLLAVDSSNNLYSHTGYGSLQKITPAGTVTTIGPSLNNVVQIFSQSNNDILIATIDNQYAANPTIIRISSTTGAVDPNFTTSIPDGLWIKAMAQLPDGRILIGGERWAGNNGNLSRLYCLNKITGAIDTSFNFGQNGITTSGQVFDIEVDSSGNIFVAGNFLSYNSILRNDIIKLDSNGNLSSFNFAGLNTPPSNTIKTIALQSDGKILIGGGFVHSPSGKKNLLRINADGTLDTGFSHSIDEPFYDIEKILLQATGKIVIIGGFQSISSVARANVARLNTNGSLDLCFVPGVGGSSYPAGDGILDLNQDIFVVGPFDAYDGYARNNLAKLKGKSVNNLIANNDTFNVIQNGSPNSINVLNNDYLNGVKPTVSDVNITTSTPNPIATGINFSTATGTITVSANALPGTYTFSYTLCPKTGCGDCKTAKVTIKVNWPTINAIDDTVIAKNCNEITHNVLANDTQAGIPVDQIFNNVKVTLSGTSPFSFNTNTGIVTIPAGTPAGTYTFNYTICTPSTLNCDTATFKITLQDLIANNDSGTVLVNTNSTAVSNILLNDSYFGSAATLSNVNITVINTSHPNITLNGTAINVSSAVPIGIYTLTYKICSSDASCNSCVTAVVTITVTTPPSQPGVRADHNVYHIKTQSSSKIIIAGIFKHYNYIPVNGIARLNNDLTLDQSFNPSGAYLSGTAVSLQAIAIQPNDRIIVAGEFDVFSGVPAKHITRLLENGNPDLSFSSGSGVSWINPNAAITAVAIQNDGRIIIGGRFNKYDGVTRNGIARLYPNGALDPSFDPGSGFIGQGPNSIVIQPDGKILTGGVFTGYKGQPMNKIGRLDASGNIDPSFNSSNSISVVSEDDVNLFLQKDGRIFLYGLFSNFNNSGKNNIVRLSSGGNIDPSFTGTGSPVGTRIWAVDVDPITGQVYIGGEFSYFNNNSSSHYFTRTSSTGIVDNSFVGGYGPGTDVYALKRQDDGKVIIGGAFDTYNLAQANRITRIIPTQTNMQGMINPEQGNSLQEIHNKRGISIYPNPSEGIFNIDFRGYDENKFDITIYNALGQLIHKASVTPQNTNQIDLTAFEAGSYFITLQNANETINKIIVKK</sequence>
<organism evidence="4 5">
    <name type="scientific">Flavobacterium cerinum</name>
    <dbReference type="NCBI Taxonomy" id="2502784"/>
    <lineage>
        <taxon>Bacteria</taxon>
        <taxon>Pseudomonadati</taxon>
        <taxon>Bacteroidota</taxon>
        <taxon>Flavobacteriia</taxon>
        <taxon>Flavobacteriales</taxon>
        <taxon>Flavobacteriaceae</taxon>
        <taxon>Flavobacterium</taxon>
    </lineage>
</organism>
<dbReference type="OrthoDB" id="9805017at2"/>